<evidence type="ECO:0000313" key="2">
    <source>
        <dbReference type="Proteomes" id="UP000708208"/>
    </source>
</evidence>
<organism evidence="1 2">
    <name type="scientific">Allacma fusca</name>
    <dbReference type="NCBI Taxonomy" id="39272"/>
    <lineage>
        <taxon>Eukaryota</taxon>
        <taxon>Metazoa</taxon>
        <taxon>Ecdysozoa</taxon>
        <taxon>Arthropoda</taxon>
        <taxon>Hexapoda</taxon>
        <taxon>Collembola</taxon>
        <taxon>Symphypleona</taxon>
        <taxon>Sminthuridae</taxon>
        <taxon>Allacma</taxon>
    </lineage>
</organism>
<proteinExistence type="predicted"/>
<evidence type="ECO:0000313" key="1">
    <source>
        <dbReference type="EMBL" id="CAG7786181.1"/>
    </source>
</evidence>
<sequence>MCLDAKLILPSSTREKINSFIIIGCKGFTVEQMMSIIFKETIDTSRITSKMAIKFNHLETIYGYNSSRNVRDDSSFLKQLFDSPHEAFRSNLWKAAWAVRSSNNGNENFVRNLFSICGTKLFAASLTFTFDELKKECISEGFLNLLDGLCDVLESVENVQSCLDLIELTHPFLAVFKTWILGGLETDQLFRITSVLLTLLSVQMEAYDEFQRDGTEQRFEIEIMKALITNHPQYPYDG</sequence>
<keyword evidence="2" id="KW-1185">Reference proteome</keyword>
<dbReference type="Proteomes" id="UP000708208">
    <property type="component" value="Unassembled WGS sequence"/>
</dbReference>
<protein>
    <submittedName>
        <fullName evidence="1">Uncharacterized protein</fullName>
    </submittedName>
</protein>
<accession>A0A8J2KAH4</accession>
<comment type="caution">
    <text evidence="1">The sequence shown here is derived from an EMBL/GenBank/DDBJ whole genome shotgun (WGS) entry which is preliminary data.</text>
</comment>
<dbReference type="AlphaFoldDB" id="A0A8J2KAH4"/>
<dbReference type="EMBL" id="CAJVCH010312170">
    <property type="protein sequence ID" value="CAG7786181.1"/>
    <property type="molecule type" value="Genomic_DNA"/>
</dbReference>
<reference evidence="1" key="1">
    <citation type="submission" date="2021-06" db="EMBL/GenBank/DDBJ databases">
        <authorList>
            <person name="Hodson N. C."/>
            <person name="Mongue J. A."/>
            <person name="Jaron S. K."/>
        </authorList>
    </citation>
    <scope>NUCLEOTIDE SEQUENCE</scope>
</reference>
<gene>
    <name evidence="1" type="ORF">AFUS01_LOCUS24763</name>
</gene>
<name>A0A8J2KAH4_9HEXA</name>